<protein>
    <submittedName>
        <fullName evidence="2">Uncharacterized protein</fullName>
    </submittedName>
</protein>
<reference evidence="3" key="1">
    <citation type="submission" date="2024-04" db="EMBL/GenBank/DDBJ databases">
        <title>Salinicola lusitanus LLJ914,a marine bacterium isolated from the Okinawa Trough.</title>
        <authorList>
            <person name="Li J."/>
        </authorList>
    </citation>
    <scope>NUCLEOTIDE SEQUENCE [LARGE SCALE GENOMIC DNA]</scope>
</reference>
<dbReference type="Proteomes" id="UP001460270">
    <property type="component" value="Unassembled WGS sequence"/>
</dbReference>
<name>A0AAW0PA43_9GOBI</name>
<accession>A0AAW0PA43</accession>
<evidence type="ECO:0000313" key="3">
    <source>
        <dbReference type="Proteomes" id="UP001460270"/>
    </source>
</evidence>
<keyword evidence="3" id="KW-1185">Reference proteome</keyword>
<sequence>MCGATGERRAPAHLIDERDRLVLPSATSVIGRGEREEREERERRICTRVIGRVRDGIEEEKKRKRESHQVSDDGLKERERIPRRELEILHQVWTTREERERLEREREDCFLHLHQVIDDVR</sequence>
<organism evidence="2 3">
    <name type="scientific">Mugilogobius chulae</name>
    <name type="common">yellowstripe goby</name>
    <dbReference type="NCBI Taxonomy" id="88201"/>
    <lineage>
        <taxon>Eukaryota</taxon>
        <taxon>Metazoa</taxon>
        <taxon>Chordata</taxon>
        <taxon>Craniata</taxon>
        <taxon>Vertebrata</taxon>
        <taxon>Euteleostomi</taxon>
        <taxon>Actinopterygii</taxon>
        <taxon>Neopterygii</taxon>
        <taxon>Teleostei</taxon>
        <taxon>Neoteleostei</taxon>
        <taxon>Acanthomorphata</taxon>
        <taxon>Gobiaria</taxon>
        <taxon>Gobiiformes</taxon>
        <taxon>Gobioidei</taxon>
        <taxon>Gobiidae</taxon>
        <taxon>Gobionellinae</taxon>
        <taxon>Mugilogobius</taxon>
    </lineage>
</organism>
<dbReference type="EMBL" id="JBBPFD010000008">
    <property type="protein sequence ID" value="KAK7916158.1"/>
    <property type="molecule type" value="Genomic_DNA"/>
</dbReference>
<comment type="caution">
    <text evidence="2">The sequence shown here is derived from an EMBL/GenBank/DDBJ whole genome shotgun (WGS) entry which is preliminary data.</text>
</comment>
<dbReference type="AlphaFoldDB" id="A0AAW0PA43"/>
<feature type="region of interest" description="Disordered" evidence="1">
    <location>
        <begin position="57"/>
        <end position="77"/>
    </location>
</feature>
<proteinExistence type="predicted"/>
<evidence type="ECO:0000256" key="1">
    <source>
        <dbReference type="SAM" id="MobiDB-lite"/>
    </source>
</evidence>
<gene>
    <name evidence="2" type="ORF">WMY93_011919</name>
</gene>
<evidence type="ECO:0000313" key="2">
    <source>
        <dbReference type="EMBL" id="KAK7916158.1"/>
    </source>
</evidence>